<feature type="transmembrane region" description="Helical" evidence="1">
    <location>
        <begin position="178"/>
        <end position="202"/>
    </location>
</feature>
<evidence type="ECO:0000313" key="2">
    <source>
        <dbReference type="EMBL" id="GJE76064.1"/>
    </source>
</evidence>
<keyword evidence="1" id="KW-0812">Transmembrane</keyword>
<evidence type="ECO:0000256" key="1">
    <source>
        <dbReference type="SAM" id="Phobius"/>
    </source>
</evidence>
<dbReference type="Proteomes" id="UP001055093">
    <property type="component" value="Unassembled WGS sequence"/>
</dbReference>
<keyword evidence="3" id="KW-1185">Reference proteome</keyword>
<protein>
    <recommendedName>
        <fullName evidence="4">Glycosyltransferase RgtA/B/C/D-like domain-containing protein</fullName>
    </recommendedName>
</protein>
<feature type="transmembrane region" description="Helical" evidence="1">
    <location>
        <begin position="99"/>
        <end position="117"/>
    </location>
</feature>
<reference evidence="2" key="1">
    <citation type="journal article" date="2021" name="Front. Microbiol.">
        <title>Comprehensive Comparative Genomics and Phenotyping of Methylobacterium Species.</title>
        <authorList>
            <person name="Alessa O."/>
            <person name="Ogura Y."/>
            <person name="Fujitani Y."/>
            <person name="Takami H."/>
            <person name="Hayashi T."/>
            <person name="Sahin N."/>
            <person name="Tani A."/>
        </authorList>
    </citation>
    <scope>NUCLEOTIDE SEQUENCE</scope>
    <source>
        <strain evidence="2">DSM 14458</strain>
    </source>
</reference>
<accession>A0ABQ4UW71</accession>
<organism evidence="2 3">
    <name type="scientific">Methylorubrum suomiense</name>
    <dbReference type="NCBI Taxonomy" id="144191"/>
    <lineage>
        <taxon>Bacteria</taxon>
        <taxon>Pseudomonadati</taxon>
        <taxon>Pseudomonadota</taxon>
        <taxon>Alphaproteobacteria</taxon>
        <taxon>Hyphomicrobiales</taxon>
        <taxon>Methylobacteriaceae</taxon>
        <taxon>Methylorubrum</taxon>
    </lineage>
</organism>
<feature type="transmembrane region" description="Helical" evidence="1">
    <location>
        <begin position="73"/>
        <end position="93"/>
    </location>
</feature>
<dbReference type="EMBL" id="BPRE01000007">
    <property type="protein sequence ID" value="GJE76064.1"/>
    <property type="molecule type" value="Genomic_DNA"/>
</dbReference>
<feature type="transmembrane region" description="Helical" evidence="1">
    <location>
        <begin position="151"/>
        <end position="171"/>
    </location>
</feature>
<feature type="transmembrane region" description="Helical" evidence="1">
    <location>
        <begin position="222"/>
        <end position="239"/>
    </location>
</feature>
<reference evidence="2" key="2">
    <citation type="submission" date="2021-08" db="EMBL/GenBank/DDBJ databases">
        <authorList>
            <person name="Tani A."/>
            <person name="Ola A."/>
            <person name="Ogura Y."/>
            <person name="Katsura K."/>
            <person name="Hayashi T."/>
        </authorList>
    </citation>
    <scope>NUCLEOTIDE SEQUENCE</scope>
    <source>
        <strain evidence="2">DSM 14458</strain>
    </source>
</reference>
<comment type="caution">
    <text evidence="2">The sequence shown here is derived from an EMBL/GenBank/DDBJ whole genome shotgun (WGS) entry which is preliminary data.</text>
</comment>
<feature type="transmembrane region" description="Helical" evidence="1">
    <location>
        <begin position="129"/>
        <end position="145"/>
    </location>
</feature>
<feature type="transmembrane region" description="Helical" evidence="1">
    <location>
        <begin position="309"/>
        <end position="326"/>
    </location>
</feature>
<proteinExistence type="predicted"/>
<sequence>MTANGFEARRDRLLAVMTGLAGAALLALILLRGALRDPGLNSHGALADAFLHGRLWIETCPEIDCALFQGRTYVIFPPLPAVLAMPFVAVFGFPGFKGFVILGLALSALSLLVWRAILRGLGTAPSDTLWLLAALAFASPLYQVTLRADGVWFYAQAVGFLMVSLSLWAAICRASLPLAGLFIGLAFLCRQMAIFYPLFLLFLCLPRERPLMSGFTGLAKPAILAAIPVAAALAVYFTYNIARFGSPTETGYAFINNPDQTTFIWRRISETGLFSRDYLLFNTLYLFLQGFHFEFGGPQLTALTGFDKAGTALLVTSPWVLLAFYAKVDRVFLAGAAVIATIACITLFYHSNGAEQIATQRYALDWLPILIVLMARPHSRAGDGQGFGTGRPAAFAALPLLVTWGVTANLAVLAVLSVYRV</sequence>
<keyword evidence="1" id="KW-0472">Membrane</keyword>
<gene>
    <name evidence="2" type="ORF">BGCPKDLD_2656</name>
</gene>
<evidence type="ECO:0008006" key="4">
    <source>
        <dbReference type="Google" id="ProtNLM"/>
    </source>
</evidence>
<feature type="transmembrane region" description="Helical" evidence="1">
    <location>
        <begin position="332"/>
        <end position="350"/>
    </location>
</feature>
<keyword evidence="1" id="KW-1133">Transmembrane helix</keyword>
<feature type="transmembrane region" description="Helical" evidence="1">
    <location>
        <begin position="398"/>
        <end position="419"/>
    </location>
</feature>
<evidence type="ECO:0000313" key="3">
    <source>
        <dbReference type="Proteomes" id="UP001055093"/>
    </source>
</evidence>
<name>A0ABQ4UW71_9HYPH</name>
<feature type="transmembrane region" description="Helical" evidence="1">
    <location>
        <begin position="12"/>
        <end position="31"/>
    </location>
</feature>
<dbReference type="RefSeq" id="WP_137831218.1">
    <property type="nucleotide sequence ID" value="NZ_BPRE01000007.1"/>
</dbReference>